<organism evidence="1 2">
    <name type="scientific">Molorchus minor</name>
    <dbReference type="NCBI Taxonomy" id="1323400"/>
    <lineage>
        <taxon>Eukaryota</taxon>
        <taxon>Metazoa</taxon>
        <taxon>Ecdysozoa</taxon>
        <taxon>Arthropoda</taxon>
        <taxon>Hexapoda</taxon>
        <taxon>Insecta</taxon>
        <taxon>Pterygota</taxon>
        <taxon>Neoptera</taxon>
        <taxon>Endopterygota</taxon>
        <taxon>Coleoptera</taxon>
        <taxon>Polyphaga</taxon>
        <taxon>Cucujiformia</taxon>
        <taxon>Chrysomeloidea</taxon>
        <taxon>Cerambycidae</taxon>
        <taxon>Lamiinae</taxon>
        <taxon>Monochamini</taxon>
        <taxon>Molorchus</taxon>
    </lineage>
</organism>
<reference evidence="1" key="1">
    <citation type="journal article" date="2023" name="Insect Mol. Biol.">
        <title>Genome sequencing provides insights into the evolution of gene families encoding plant cell wall-degrading enzymes in longhorned beetles.</title>
        <authorList>
            <person name="Shin N.R."/>
            <person name="Okamura Y."/>
            <person name="Kirsch R."/>
            <person name="Pauchet Y."/>
        </authorList>
    </citation>
    <scope>NUCLEOTIDE SEQUENCE</scope>
    <source>
        <strain evidence="1">MMC_N1</strain>
    </source>
</reference>
<protein>
    <submittedName>
        <fullName evidence="1">Uncharacterized protein</fullName>
    </submittedName>
</protein>
<comment type="caution">
    <text evidence="1">The sequence shown here is derived from an EMBL/GenBank/DDBJ whole genome shotgun (WGS) entry which is preliminary data.</text>
</comment>
<evidence type="ECO:0000313" key="2">
    <source>
        <dbReference type="Proteomes" id="UP001162164"/>
    </source>
</evidence>
<keyword evidence="2" id="KW-1185">Reference proteome</keyword>
<evidence type="ECO:0000313" key="1">
    <source>
        <dbReference type="EMBL" id="KAJ8978347.1"/>
    </source>
</evidence>
<gene>
    <name evidence="1" type="ORF">NQ317_002656</name>
</gene>
<accession>A0ABQ9JKY9</accession>
<dbReference type="EMBL" id="JAPWTJ010000448">
    <property type="protein sequence ID" value="KAJ8978347.1"/>
    <property type="molecule type" value="Genomic_DNA"/>
</dbReference>
<name>A0ABQ9JKY9_9CUCU</name>
<proteinExistence type="predicted"/>
<dbReference type="Proteomes" id="UP001162164">
    <property type="component" value="Unassembled WGS sequence"/>
</dbReference>
<sequence length="359" mass="40565">MSMDFSELWYGSILDFYLIEWVMQGGENYLILKSLEFWHASEAAEWCPENVMFERETVYRKISKHTKISFNMPRPFKIFRLVGVVLDEEACVAGFALGTARNTTHQTCHMFRNKRHHTYWFMAFKCIVASSSDWPPDKNTIPGTAVGTVRWRAVTVARPTTSGGDFGVAGLTRGHHVGFQEGSLQENVVILQSLKKILIKHQIERVPCRRRQGQFPGDLLTTYDIMSAVRYDTVGLAYGRVSGQDVCVFLESLERGCVFADLQHATPLGKVTAILLVLCATFTQFLIHTLCCTFVVASKQRHNTSIHLDTGNDTPLFQKFDECCAIVGLLVQGFMKQNDTGDVVSNRWASTEEKLPKTF</sequence>